<proteinExistence type="predicted"/>
<feature type="region of interest" description="Disordered" evidence="3">
    <location>
        <begin position="359"/>
        <end position="379"/>
    </location>
</feature>
<dbReference type="Proteomes" id="UP000527616">
    <property type="component" value="Unassembled WGS sequence"/>
</dbReference>
<feature type="domain" description="Putative zinc-finger" evidence="5">
    <location>
        <begin position="8"/>
        <end position="42"/>
    </location>
</feature>
<protein>
    <submittedName>
        <fullName evidence="6">Anti-sigma factor RsiW</fullName>
    </submittedName>
</protein>
<dbReference type="EMBL" id="JACBZS010000001">
    <property type="protein sequence ID" value="NYI71957.1"/>
    <property type="molecule type" value="Genomic_DNA"/>
</dbReference>
<dbReference type="Gene3D" id="2.50.20.10">
    <property type="entry name" value="Lipoprotein localisation LolA/LolB/LppX"/>
    <property type="match status" value="1"/>
</dbReference>
<gene>
    <name evidence="6" type="ORF">GGQ54_002517</name>
</gene>
<dbReference type="Gene3D" id="1.10.10.1320">
    <property type="entry name" value="Anti-sigma factor, zinc-finger domain"/>
    <property type="match status" value="1"/>
</dbReference>
<name>A0A7Z0DAJ1_9ACTN</name>
<dbReference type="RefSeq" id="WP_179445717.1">
    <property type="nucleotide sequence ID" value="NZ_JACBZS010000001.1"/>
</dbReference>
<comment type="caution">
    <text evidence="6">The sequence shown here is derived from an EMBL/GenBank/DDBJ whole genome shotgun (WGS) entry which is preliminary data.</text>
</comment>
<evidence type="ECO:0000313" key="6">
    <source>
        <dbReference type="EMBL" id="NYI71957.1"/>
    </source>
</evidence>
<keyword evidence="4" id="KW-0472">Membrane</keyword>
<organism evidence="6 7">
    <name type="scientific">Naumannella cuiyingiana</name>
    <dbReference type="NCBI Taxonomy" id="1347891"/>
    <lineage>
        <taxon>Bacteria</taxon>
        <taxon>Bacillati</taxon>
        <taxon>Actinomycetota</taxon>
        <taxon>Actinomycetes</taxon>
        <taxon>Propionibacteriales</taxon>
        <taxon>Propionibacteriaceae</taxon>
        <taxon>Naumannella</taxon>
    </lineage>
</organism>
<dbReference type="Pfam" id="PF13490">
    <property type="entry name" value="zf-HC2"/>
    <property type="match status" value="1"/>
</dbReference>
<evidence type="ECO:0000256" key="4">
    <source>
        <dbReference type="SAM" id="Phobius"/>
    </source>
</evidence>
<evidence type="ECO:0000256" key="2">
    <source>
        <dbReference type="ARBA" id="ARBA00023163"/>
    </source>
</evidence>
<evidence type="ECO:0000313" key="7">
    <source>
        <dbReference type="Proteomes" id="UP000527616"/>
    </source>
</evidence>
<keyword evidence="7" id="KW-1185">Reference proteome</keyword>
<evidence type="ECO:0000259" key="5">
    <source>
        <dbReference type="Pfam" id="PF13490"/>
    </source>
</evidence>
<evidence type="ECO:0000256" key="3">
    <source>
        <dbReference type="SAM" id="MobiDB-lite"/>
    </source>
</evidence>
<evidence type="ECO:0000256" key="1">
    <source>
        <dbReference type="ARBA" id="ARBA00023015"/>
    </source>
</evidence>
<dbReference type="InterPro" id="IPR041916">
    <property type="entry name" value="Anti_sigma_zinc_sf"/>
</dbReference>
<reference evidence="6 7" key="1">
    <citation type="submission" date="2020-07" db="EMBL/GenBank/DDBJ databases">
        <title>Sequencing the genomes of 1000 actinobacteria strains.</title>
        <authorList>
            <person name="Klenk H.-P."/>
        </authorList>
    </citation>
    <scope>NUCLEOTIDE SEQUENCE [LARGE SCALE GENOMIC DNA]</scope>
    <source>
        <strain evidence="6 7">DSM 103164</strain>
    </source>
</reference>
<keyword evidence="1" id="KW-0805">Transcription regulation</keyword>
<keyword evidence="2" id="KW-0804">Transcription</keyword>
<sequence length="496" mass="51188">MISFRAGCQTYADKLSAYVDAALPTAVHEEIATHVAGCPDCRAEVASLRHVRSLLRSGADAEPAGQPVRGPQALPDRLRSIAGESADQPLWARPFDPHDRPGAGFAALPSNRRDARRRRLITTGSLLTLLVGVALVGWVAAPPSRQVVVEPTAQARAGFASALNQMPLSNAAVGAVAASPGVPLAAGPAGAGPVPQQAFESPVATGSDCQRSLHRAQRADAEVSVSGVQTVQHLGPSGWVQSTVSVENLPGFGTSLSVLDGADIADTDFVPVGRPSILDLSSLGRFELSCRELGGSVAGRPAATVDARMPGESDPRVRWWIDAETGYLLWTERYAEGRLVSSAGFTSLTFGAAVDGLLSADPPGGAEERPAGPSRAPQMGGLQLLSVRGTDDGGCIESVYGDGLTTLTVSRQPGTLVPGDGMTFDAATGAWRAVDGAVTVLAWQSGGDVWTVVTDGSAQLVESVSGSLPHAAPTQPGPFDRILAGLDWIASRAGIR</sequence>
<feature type="transmembrane region" description="Helical" evidence="4">
    <location>
        <begin position="120"/>
        <end position="141"/>
    </location>
</feature>
<accession>A0A7Z0DAJ1</accession>
<keyword evidence="4" id="KW-1133">Transmembrane helix</keyword>
<dbReference type="InterPro" id="IPR027383">
    <property type="entry name" value="Znf_put"/>
</dbReference>
<keyword evidence="4" id="KW-0812">Transmembrane</keyword>
<dbReference type="AlphaFoldDB" id="A0A7Z0DAJ1"/>